<protein>
    <submittedName>
        <fullName evidence="2">Uncharacterized protein</fullName>
    </submittedName>
</protein>
<comment type="caution">
    <text evidence="2">The sequence shown here is derived from an EMBL/GenBank/DDBJ whole genome shotgun (WGS) entry which is preliminary data.</text>
</comment>
<accession>A0AAE1CF19</accession>
<dbReference type="AlphaFoldDB" id="A0AAE1CF19"/>
<name>A0AAE1CF19_9GAST</name>
<evidence type="ECO:0000313" key="3">
    <source>
        <dbReference type="Proteomes" id="UP001283361"/>
    </source>
</evidence>
<dbReference type="EMBL" id="JAWDGP010008071">
    <property type="protein sequence ID" value="KAK3691934.1"/>
    <property type="molecule type" value="Genomic_DNA"/>
</dbReference>
<feature type="region of interest" description="Disordered" evidence="1">
    <location>
        <begin position="26"/>
        <end position="147"/>
    </location>
</feature>
<organism evidence="2 3">
    <name type="scientific">Elysia crispata</name>
    <name type="common">lettuce slug</name>
    <dbReference type="NCBI Taxonomy" id="231223"/>
    <lineage>
        <taxon>Eukaryota</taxon>
        <taxon>Metazoa</taxon>
        <taxon>Spiralia</taxon>
        <taxon>Lophotrochozoa</taxon>
        <taxon>Mollusca</taxon>
        <taxon>Gastropoda</taxon>
        <taxon>Heterobranchia</taxon>
        <taxon>Euthyneura</taxon>
        <taxon>Panpulmonata</taxon>
        <taxon>Sacoglossa</taxon>
        <taxon>Placobranchoidea</taxon>
        <taxon>Plakobranchidae</taxon>
        <taxon>Elysia</taxon>
    </lineage>
</organism>
<gene>
    <name evidence="2" type="ORF">RRG08_047943</name>
</gene>
<dbReference type="Proteomes" id="UP001283361">
    <property type="component" value="Unassembled WGS sequence"/>
</dbReference>
<feature type="compositionally biased region" description="Basic residues" evidence="1">
    <location>
        <begin position="116"/>
        <end position="128"/>
    </location>
</feature>
<reference evidence="2" key="1">
    <citation type="journal article" date="2023" name="G3 (Bethesda)">
        <title>A reference genome for the long-term kleptoplast-retaining sea slug Elysia crispata morphotype clarki.</title>
        <authorList>
            <person name="Eastman K.E."/>
            <person name="Pendleton A.L."/>
            <person name="Shaikh M.A."/>
            <person name="Suttiyut T."/>
            <person name="Ogas R."/>
            <person name="Tomko P."/>
            <person name="Gavelis G."/>
            <person name="Widhalm J.R."/>
            <person name="Wisecaver J.H."/>
        </authorList>
    </citation>
    <scope>NUCLEOTIDE SEQUENCE</scope>
    <source>
        <strain evidence="2">ECLA1</strain>
    </source>
</reference>
<proteinExistence type="predicted"/>
<feature type="compositionally biased region" description="Basic and acidic residues" evidence="1">
    <location>
        <begin position="135"/>
        <end position="146"/>
    </location>
</feature>
<sequence>MDGQENSTFGENEAGATYVLINAVDPYTDTSLDPNGLETRSSPVPVPAPQPARSSPNSVLQTESVPQDEHRRYPDPSTQTPAPSGVPSLSQRTYRSAMSPARTSAECSYGTFGDHQRRRPNPKGRSRRVVTFELSADHEDKSDRGAKYSNLNTTSAILKTDVGGEEDIRVDNACLLTREDVDHMCDDASERVRYRPSASHWRQIMVATFLLCPIGGIVSAIFAYKSKRYYDTGQREVAKRMLRHSDFCLRCRVSKLQEVKHPRGIQDKNIEYRATAMNPYGYQGHRYAHQYRQPQHSYYMPNDRYQARMWEPPAGEGVFLFIKFPIYEAEFAAQSVVLGKRAVTPRGQFVGMARKIHDLSSYPHVAEALVVYLFESTEAATRFFVGDRRFKQPDFPPPSGACEAWTVVKSLPTRDEDQYKTYMMCENQLRGATYDAYKYEFARPFADLVLDHGGQPFVVQSVGCESLRRHHVDRNTIESVHLFKDEYDIKRMMNDPKFAQLKRKQMAMATDFTTVFTITPEACP</sequence>
<evidence type="ECO:0000256" key="1">
    <source>
        <dbReference type="SAM" id="MobiDB-lite"/>
    </source>
</evidence>
<keyword evidence="3" id="KW-1185">Reference proteome</keyword>
<feature type="compositionally biased region" description="Polar residues" evidence="1">
    <location>
        <begin position="76"/>
        <end position="106"/>
    </location>
</feature>
<evidence type="ECO:0000313" key="2">
    <source>
        <dbReference type="EMBL" id="KAK3691934.1"/>
    </source>
</evidence>